<dbReference type="GO" id="GO:0015159">
    <property type="term" value="F:polysaccharide transmembrane transporter activity"/>
    <property type="evidence" value="ECO:0007669"/>
    <property type="project" value="InterPro"/>
</dbReference>
<protein>
    <submittedName>
        <fullName evidence="6">Sugar ABC transporter substrate-binding protein</fullName>
    </submittedName>
</protein>
<name>A0A344UHM0_9NEIS</name>
<dbReference type="Gene3D" id="3.30.1950.10">
    <property type="entry name" value="wza like domain"/>
    <property type="match status" value="1"/>
</dbReference>
<dbReference type="PANTHER" id="PTHR33619:SF3">
    <property type="entry name" value="POLYSACCHARIDE EXPORT PROTEIN GFCE-RELATED"/>
    <property type="match status" value="1"/>
</dbReference>
<dbReference type="Pfam" id="PF02563">
    <property type="entry name" value="Poly_export"/>
    <property type="match status" value="1"/>
</dbReference>
<dbReference type="KEGG" id="chrb:DK843_10975"/>
<evidence type="ECO:0000313" key="6">
    <source>
        <dbReference type="EMBL" id="AXE34768.1"/>
    </source>
</evidence>
<dbReference type="InterPro" id="IPR019554">
    <property type="entry name" value="Soluble_ligand-bd"/>
</dbReference>
<gene>
    <name evidence="6" type="ORF">DK843_10975</name>
</gene>
<dbReference type="AlphaFoldDB" id="A0A344UHM0"/>
<feature type="compositionally biased region" description="Polar residues" evidence="2">
    <location>
        <begin position="50"/>
        <end position="80"/>
    </location>
</feature>
<accession>A0A344UHM0</accession>
<evidence type="ECO:0000259" key="4">
    <source>
        <dbReference type="Pfam" id="PF02563"/>
    </source>
</evidence>
<feature type="domain" description="Polysaccharide export protein N-terminal" evidence="4">
    <location>
        <begin position="149"/>
        <end position="223"/>
    </location>
</feature>
<feature type="domain" description="Soluble ligand binding" evidence="5">
    <location>
        <begin position="314"/>
        <end position="349"/>
    </location>
</feature>
<sequence>MTANILKSYSRPLLGLWLLASSASLLAATSGTNDGSVNYPSPNMPGYETDNINGQPSINSMPMNAAQPSQTMDKGQQNARQQNNPYNSQQQPLIRLDENGYAINPLDGKPKLPPFPSYVQKATDQILPMFGSKLFRAPSNRFEAPDAVQVNPDYVIGSGDQLQVKGWGMVDIDLTLTVDRNGTIYLPRVGSISVAGVHYRDLQATLKKSVSRVFNNFDLSVSLLQSRAVQVYVVGHARQPGSYTLNAMSTLFNAVLKAGGPDDSGSLRNVTLMRDGRPIAKVDLYAILVNGDKSSDQTLRDGDVIQIPTAGPRVALLGDIKTPAIYEFRPGETASDLLRWAGGLESAAEGKELLLEKSVDNRFVNLFRGQNSTQSLSAITLGAGDIFRLYVPGAQAVSVLRGDEFVTIGGEAKQTGTFQIRRGETLRQLVMRLGGTNDDGYVYATTLKRESIRSMQQQKLDEVATRFEKELEQNVSIRLAKLTDKDTIAAVTAEAEGQRQLAKKMRGIKAEGRIVLELKDSDAQAKDLPDIELQDGDQIEIPRRPGTVNVLGAVYQTNAFIYRPQRSVGDYLGLAGGVSDSGDKSATYILRADGTVTSNNSGGWFSSVNGKKVNPGDSIVVPEELSKGSWTQSLKEWTSILYQFGLGAAGLKVLK</sequence>
<feature type="chain" id="PRO_5016922703" evidence="3">
    <location>
        <begin position="28"/>
        <end position="655"/>
    </location>
</feature>
<feature type="domain" description="Soluble ligand binding" evidence="5">
    <location>
        <begin position="406"/>
        <end position="441"/>
    </location>
</feature>
<dbReference type="EMBL" id="CP029554">
    <property type="protein sequence ID" value="AXE34768.1"/>
    <property type="molecule type" value="Genomic_DNA"/>
</dbReference>
<evidence type="ECO:0000256" key="1">
    <source>
        <dbReference type="ARBA" id="ARBA00022729"/>
    </source>
</evidence>
<evidence type="ECO:0000256" key="2">
    <source>
        <dbReference type="SAM" id="MobiDB-lite"/>
    </source>
</evidence>
<evidence type="ECO:0000259" key="5">
    <source>
        <dbReference type="Pfam" id="PF10531"/>
    </source>
</evidence>
<proteinExistence type="predicted"/>
<feature type="signal peptide" evidence="3">
    <location>
        <begin position="1"/>
        <end position="27"/>
    </location>
</feature>
<keyword evidence="1 3" id="KW-0732">Signal</keyword>
<feature type="domain" description="Soluble ligand binding" evidence="5">
    <location>
        <begin position="231"/>
        <end position="281"/>
    </location>
</feature>
<organism evidence="6 7">
    <name type="scientific">Chromobacterium phragmitis</name>
    <dbReference type="NCBI Taxonomy" id="2202141"/>
    <lineage>
        <taxon>Bacteria</taxon>
        <taxon>Pseudomonadati</taxon>
        <taxon>Pseudomonadota</taxon>
        <taxon>Betaproteobacteria</taxon>
        <taxon>Neisseriales</taxon>
        <taxon>Chromobacteriaceae</taxon>
        <taxon>Chromobacterium</taxon>
    </lineage>
</organism>
<reference evidence="6 7" key="1">
    <citation type="submission" date="2018-05" db="EMBL/GenBank/DDBJ databases">
        <title>Genome sequencing, assembly and analysis of the novel insecticidal bacterium, Chromobacterium phragmitis.</title>
        <authorList>
            <person name="Sparks M.E."/>
            <person name="Blackburn M.B."/>
            <person name="Gundersen-Rindal D.E."/>
        </authorList>
    </citation>
    <scope>NUCLEOTIDE SEQUENCE [LARGE SCALE GENOMIC DNA]</scope>
    <source>
        <strain evidence="6">IIBBL 274-1</strain>
    </source>
</reference>
<evidence type="ECO:0000313" key="7">
    <source>
        <dbReference type="Proteomes" id="UP000252038"/>
    </source>
</evidence>
<dbReference type="Pfam" id="PF10531">
    <property type="entry name" value="SLBB"/>
    <property type="match status" value="3"/>
</dbReference>
<dbReference type="InterPro" id="IPR049712">
    <property type="entry name" value="Poly_export"/>
</dbReference>
<dbReference type="PANTHER" id="PTHR33619">
    <property type="entry name" value="POLYSACCHARIDE EXPORT PROTEIN GFCE-RELATED"/>
    <property type="match status" value="1"/>
</dbReference>
<feature type="region of interest" description="Disordered" evidence="2">
    <location>
        <begin position="32"/>
        <end position="89"/>
    </location>
</feature>
<dbReference type="InterPro" id="IPR003715">
    <property type="entry name" value="Poly_export_N"/>
</dbReference>
<evidence type="ECO:0000256" key="3">
    <source>
        <dbReference type="SAM" id="SignalP"/>
    </source>
</evidence>
<dbReference type="Gene3D" id="3.10.560.10">
    <property type="entry name" value="Outer membrane lipoprotein wza domain like"/>
    <property type="match status" value="2"/>
</dbReference>
<dbReference type="RefSeq" id="WP_114073241.1">
    <property type="nucleotide sequence ID" value="NZ_CP029554.1"/>
</dbReference>
<dbReference type="Proteomes" id="UP000252038">
    <property type="component" value="Chromosome"/>
</dbReference>